<comment type="caution">
    <text evidence="3">The sequence shown here is derived from an EMBL/GenBank/DDBJ whole genome shotgun (WGS) entry which is preliminary data.</text>
</comment>
<evidence type="ECO:0000313" key="4">
    <source>
        <dbReference type="Proteomes" id="UP001470230"/>
    </source>
</evidence>
<dbReference type="InterPro" id="IPR008979">
    <property type="entry name" value="Galactose-bd-like_sf"/>
</dbReference>
<dbReference type="Gene3D" id="1.25.40.420">
    <property type="match status" value="1"/>
</dbReference>
<organism evidence="3 4">
    <name type="scientific">Tritrichomonas musculus</name>
    <dbReference type="NCBI Taxonomy" id="1915356"/>
    <lineage>
        <taxon>Eukaryota</taxon>
        <taxon>Metamonada</taxon>
        <taxon>Parabasalia</taxon>
        <taxon>Tritrichomonadida</taxon>
        <taxon>Tritrichomonadidae</taxon>
        <taxon>Tritrichomonas</taxon>
    </lineage>
</organism>
<dbReference type="PANTHER" id="PTHR47457:SF1">
    <property type="entry name" value="BTB DOMAIN-CONTAINING PROTEIN-RELATED"/>
    <property type="match status" value="1"/>
</dbReference>
<gene>
    <name evidence="3" type="ORF">M9Y10_015673</name>
</gene>
<dbReference type="Proteomes" id="UP001470230">
    <property type="component" value="Unassembled WGS sequence"/>
</dbReference>
<evidence type="ECO:0000259" key="2">
    <source>
        <dbReference type="Pfam" id="PF07707"/>
    </source>
</evidence>
<evidence type="ECO:0008006" key="5">
    <source>
        <dbReference type="Google" id="ProtNLM"/>
    </source>
</evidence>
<accession>A0ABR2L3U0</accession>
<dbReference type="EMBL" id="JAPFFF010000002">
    <property type="protein sequence ID" value="KAK8897708.1"/>
    <property type="molecule type" value="Genomic_DNA"/>
</dbReference>
<evidence type="ECO:0000313" key="3">
    <source>
        <dbReference type="EMBL" id="KAK8897708.1"/>
    </source>
</evidence>
<sequence length="433" mass="50399">MSNENQIHLKASSISNVHFQSYTNDFTFFVNGEEFKTSRIVSDLLSPIISNEHLNDPTFSNFTINTKSKGDFHNVLKLLTFEYHNISDNELPFIFEVFKILHNDFIEFVCKEEFTEIKTSSVFSRFKKHLKNPKFYQKILLSEIDFISSHFTELSESHFDDFASLDLDTLLSILDNPKLQTNDEDQLLKFVNKLYSNDSTFSILYETICFANVSSEAISEFIENYDFNELTKMTWQKLCDRLIIEIPNQDQKVTQSGNLLKSRKVFSFNGQNPFSGIINYLNTKTSFEIEKEIRVTASSFTYQKRNPLNVTFHNDRDKLFCSKNEPNSWICFDFKEHRVVPTAYSIKSTENFTAGQHPENWVIEGSVDGEAWMTVDEVKNNSDLNGNGLFHTFSINKKNLPPFKLIKIRQTGKNWLDDDQFIIDSFELFGTFL</sequence>
<dbReference type="Gene3D" id="2.60.120.260">
    <property type="entry name" value="Galactose-binding domain-like"/>
    <property type="match status" value="1"/>
</dbReference>
<dbReference type="InterPro" id="IPR000421">
    <property type="entry name" value="FA58C"/>
</dbReference>
<reference evidence="3 4" key="1">
    <citation type="submission" date="2024-04" db="EMBL/GenBank/DDBJ databases">
        <title>Tritrichomonas musculus Genome.</title>
        <authorList>
            <person name="Alves-Ferreira E."/>
            <person name="Grigg M."/>
            <person name="Lorenzi H."/>
            <person name="Galac M."/>
        </authorList>
    </citation>
    <scope>NUCLEOTIDE SEQUENCE [LARGE SCALE GENOMIC DNA]</scope>
    <source>
        <strain evidence="3 4">EAF2021</strain>
    </source>
</reference>
<dbReference type="SUPFAM" id="SSF49785">
    <property type="entry name" value="Galactose-binding domain-like"/>
    <property type="match status" value="1"/>
</dbReference>
<proteinExistence type="predicted"/>
<evidence type="ECO:0000259" key="1">
    <source>
        <dbReference type="Pfam" id="PF00754"/>
    </source>
</evidence>
<name>A0ABR2L3U0_9EUKA</name>
<feature type="domain" description="BACK" evidence="2">
    <location>
        <begin position="144"/>
        <end position="200"/>
    </location>
</feature>
<dbReference type="Pfam" id="PF07707">
    <property type="entry name" value="BACK"/>
    <property type="match status" value="1"/>
</dbReference>
<feature type="domain" description="F5/8 type C" evidence="1">
    <location>
        <begin position="295"/>
        <end position="394"/>
    </location>
</feature>
<keyword evidence="4" id="KW-1185">Reference proteome</keyword>
<dbReference type="Pfam" id="PF00754">
    <property type="entry name" value="F5_F8_type_C"/>
    <property type="match status" value="1"/>
</dbReference>
<dbReference type="InterPro" id="IPR011705">
    <property type="entry name" value="BACK"/>
</dbReference>
<protein>
    <recommendedName>
        <fullName evidence="5">F5/8 type C domain-containing protein</fullName>
    </recommendedName>
</protein>
<dbReference type="PANTHER" id="PTHR47457">
    <property type="entry name" value="OS05G0345500 PROTEIN"/>
    <property type="match status" value="1"/>
</dbReference>